<dbReference type="GO" id="GO:0008967">
    <property type="term" value="F:phosphoglycolate phosphatase activity"/>
    <property type="evidence" value="ECO:0007669"/>
    <property type="project" value="TreeGrafter"/>
</dbReference>
<dbReference type="Gene3D" id="1.10.150.520">
    <property type="match status" value="1"/>
</dbReference>
<gene>
    <name evidence="2" type="ORF">PFDSM3638_08430</name>
</gene>
<dbReference type="InterPro" id="IPR006439">
    <property type="entry name" value="HAD-SF_hydro_IA"/>
</dbReference>
<dbReference type="InterPro" id="IPR023214">
    <property type="entry name" value="HAD_sf"/>
</dbReference>
<dbReference type="PANTHER" id="PTHR43434">
    <property type="entry name" value="PHOSPHOGLYCOLATE PHOSPHATASE"/>
    <property type="match status" value="1"/>
</dbReference>
<accession>A0A5C0XR15</accession>
<dbReference type="Pfam" id="PF13419">
    <property type="entry name" value="HAD_2"/>
    <property type="match status" value="1"/>
</dbReference>
<reference evidence="2 3" key="1">
    <citation type="submission" date="2017-08" db="EMBL/GenBank/DDBJ databases">
        <title>Resequencing and Reannotation of the genome of Pyrococcus furiosus type strain DSM3638.</title>
        <authorList>
            <person name="Reichelt R.M."/>
            <person name="Bunk B."/>
        </authorList>
    </citation>
    <scope>NUCLEOTIDE SEQUENCE [LARGE SCALE GENOMIC DNA]</scope>
    <source>
        <strain evidence="2 3">DSM 3638</strain>
    </source>
</reference>
<dbReference type="GO" id="GO:0006281">
    <property type="term" value="P:DNA repair"/>
    <property type="evidence" value="ECO:0007669"/>
    <property type="project" value="TreeGrafter"/>
</dbReference>
<dbReference type="PANTHER" id="PTHR43434:SF1">
    <property type="entry name" value="PHOSPHOGLYCOLATE PHOSPHATASE"/>
    <property type="match status" value="1"/>
</dbReference>
<dbReference type="OrthoDB" id="8384at2157"/>
<sequence length="238" mass="27935">MWIVFDVDGVLIDTSESYDMATKLTVEYFLSHLGIKKEVSLEIIRDMRKKGVFSDDFELSEALILMYLSGEDLPKGEGVEYLRQKLGIVLDRKDIERVFNTFYLGEIYPNSIFKFEGLWRKEKRIVDIELLKKAKETYKLGIVTGRDSLEMKLAEEIIRFKFDKVVTRDMFEKPDPRALYEVTQGEEAIYIGDSKVDEELVERYRRTFKGNVTYLMVGRDVNDVNEALKKILFQSYIR</sequence>
<comment type="similarity">
    <text evidence="1">Belongs to the HAD-like hydrolase superfamily.</text>
</comment>
<dbReference type="AlphaFoldDB" id="A0A5C0XR15"/>
<dbReference type="Gene3D" id="3.40.50.1000">
    <property type="entry name" value="HAD superfamily/HAD-like"/>
    <property type="match status" value="1"/>
</dbReference>
<dbReference type="InterPro" id="IPR036412">
    <property type="entry name" value="HAD-like_sf"/>
</dbReference>
<evidence type="ECO:0000313" key="3">
    <source>
        <dbReference type="Proteomes" id="UP000324354"/>
    </source>
</evidence>
<dbReference type="SMR" id="A0A5C0XR15"/>
<dbReference type="GeneID" id="41713494"/>
<dbReference type="InterPro" id="IPR041492">
    <property type="entry name" value="HAD_2"/>
</dbReference>
<dbReference type="EMBL" id="CP023154">
    <property type="protein sequence ID" value="QEK79287.1"/>
    <property type="molecule type" value="Genomic_DNA"/>
</dbReference>
<dbReference type="NCBIfam" id="TIGR01549">
    <property type="entry name" value="HAD-SF-IA-v1"/>
    <property type="match status" value="1"/>
</dbReference>
<keyword evidence="2" id="KW-0378">Hydrolase</keyword>
<name>A0A5C0XR15_PYRFU</name>
<evidence type="ECO:0000313" key="2">
    <source>
        <dbReference type="EMBL" id="QEK79287.1"/>
    </source>
</evidence>
<protein>
    <submittedName>
        <fullName evidence="2">Hydrolase</fullName>
    </submittedName>
</protein>
<dbReference type="RefSeq" id="WP_014835586.1">
    <property type="nucleotide sequence ID" value="NC_003413.1"/>
</dbReference>
<dbReference type="InterPro" id="IPR050155">
    <property type="entry name" value="HAD-like_hydrolase_sf"/>
</dbReference>
<dbReference type="SUPFAM" id="SSF56784">
    <property type="entry name" value="HAD-like"/>
    <property type="match status" value="1"/>
</dbReference>
<dbReference type="GeneID" id="13300619"/>
<proteinExistence type="inferred from homology"/>
<organism evidence="2 3">
    <name type="scientific">Pyrococcus furiosus (strain ATCC 43587 / DSM 3638 / JCM 8422 / Vc1)</name>
    <dbReference type="NCBI Taxonomy" id="186497"/>
    <lineage>
        <taxon>Archaea</taxon>
        <taxon>Methanobacteriati</taxon>
        <taxon>Methanobacteriota</taxon>
        <taxon>Thermococci</taxon>
        <taxon>Thermococcales</taxon>
        <taxon>Thermococcaceae</taxon>
        <taxon>Pyrococcus</taxon>
    </lineage>
</organism>
<dbReference type="Proteomes" id="UP000324354">
    <property type="component" value="Chromosome"/>
</dbReference>
<evidence type="ECO:0000256" key="1">
    <source>
        <dbReference type="ARBA" id="ARBA00007958"/>
    </source>
</evidence>